<proteinExistence type="predicted"/>
<sequence length="154" mass="17501">MSSSPHSDAEHESHSECDCPCHEVEELRTKIDKQIHALQLQIADLRIQRNRLAPVFHLPPDVLSKVFACVVDGKEKLERKRSALATGWICRDWRQIALGTVQLWNHIDTENMVWFKECVKRSGQGSLTIKVIKPAKEKTELALFKAVAAVLPRV</sequence>
<protein>
    <submittedName>
        <fullName evidence="1">Uncharacterized protein</fullName>
    </submittedName>
</protein>
<reference evidence="1 2" key="1">
    <citation type="journal article" date="2019" name="Nat. Ecol. Evol.">
        <title>Megaphylogeny resolves global patterns of mushroom evolution.</title>
        <authorList>
            <person name="Varga T."/>
            <person name="Krizsan K."/>
            <person name="Foldi C."/>
            <person name="Dima B."/>
            <person name="Sanchez-Garcia M."/>
            <person name="Sanchez-Ramirez S."/>
            <person name="Szollosi G.J."/>
            <person name="Szarkandi J.G."/>
            <person name="Papp V."/>
            <person name="Albert L."/>
            <person name="Andreopoulos W."/>
            <person name="Angelini C."/>
            <person name="Antonin V."/>
            <person name="Barry K.W."/>
            <person name="Bougher N.L."/>
            <person name="Buchanan P."/>
            <person name="Buyck B."/>
            <person name="Bense V."/>
            <person name="Catcheside P."/>
            <person name="Chovatia M."/>
            <person name="Cooper J."/>
            <person name="Damon W."/>
            <person name="Desjardin D."/>
            <person name="Finy P."/>
            <person name="Geml J."/>
            <person name="Haridas S."/>
            <person name="Hughes K."/>
            <person name="Justo A."/>
            <person name="Karasinski D."/>
            <person name="Kautmanova I."/>
            <person name="Kiss B."/>
            <person name="Kocsube S."/>
            <person name="Kotiranta H."/>
            <person name="LaButti K.M."/>
            <person name="Lechner B.E."/>
            <person name="Liimatainen K."/>
            <person name="Lipzen A."/>
            <person name="Lukacs Z."/>
            <person name="Mihaltcheva S."/>
            <person name="Morgado L.N."/>
            <person name="Niskanen T."/>
            <person name="Noordeloos M.E."/>
            <person name="Ohm R.A."/>
            <person name="Ortiz-Santana B."/>
            <person name="Ovrebo C."/>
            <person name="Racz N."/>
            <person name="Riley R."/>
            <person name="Savchenko A."/>
            <person name="Shiryaev A."/>
            <person name="Soop K."/>
            <person name="Spirin V."/>
            <person name="Szebenyi C."/>
            <person name="Tomsovsky M."/>
            <person name="Tulloss R.E."/>
            <person name="Uehling J."/>
            <person name="Grigoriev I.V."/>
            <person name="Vagvolgyi C."/>
            <person name="Papp T."/>
            <person name="Martin F.M."/>
            <person name="Miettinen O."/>
            <person name="Hibbett D.S."/>
            <person name="Nagy L.G."/>
        </authorList>
    </citation>
    <scope>NUCLEOTIDE SEQUENCE [LARGE SCALE GENOMIC DNA]</scope>
    <source>
        <strain evidence="1 2">NL-1719</strain>
    </source>
</reference>
<dbReference type="Proteomes" id="UP000308600">
    <property type="component" value="Unassembled WGS sequence"/>
</dbReference>
<accession>A0ACD3AI79</accession>
<evidence type="ECO:0000313" key="2">
    <source>
        <dbReference type="Proteomes" id="UP000308600"/>
    </source>
</evidence>
<organism evidence="1 2">
    <name type="scientific">Pluteus cervinus</name>
    <dbReference type="NCBI Taxonomy" id="181527"/>
    <lineage>
        <taxon>Eukaryota</taxon>
        <taxon>Fungi</taxon>
        <taxon>Dikarya</taxon>
        <taxon>Basidiomycota</taxon>
        <taxon>Agaricomycotina</taxon>
        <taxon>Agaricomycetes</taxon>
        <taxon>Agaricomycetidae</taxon>
        <taxon>Agaricales</taxon>
        <taxon>Pluteineae</taxon>
        <taxon>Pluteaceae</taxon>
        <taxon>Pluteus</taxon>
    </lineage>
</organism>
<name>A0ACD3AI79_9AGAR</name>
<dbReference type="EMBL" id="ML208440">
    <property type="protein sequence ID" value="TFK65334.1"/>
    <property type="molecule type" value="Genomic_DNA"/>
</dbReference>
<gene>
    <name evidence="1" type="ORF">BDN72DRAFT_845665</name>
</gene>
<feature type="non-terminal residue" evidence="1">
    <location>
        <position position="154"/>
    </location>
</feature>
<keyword evidence="2" id="KW-1185">Reference proteome</keyword>
<evidence type="ECO:0000313" key="1">
    <source>
        <dbReference type="EMBL" id="TFK65334.1"/>
    </source>
</evidence>